<dbReference type="InterPro" id="IPR002145">
    <property type="entry name" value="CopG"/>
</dbReference>
<organism evidence="2 3">
    <name type="scientific">Jiella sonneratiae</name>
    <dbReference type="NCBI Taxonomy" id="2816856"/>
    <lineage>
        <taxon>Bacteria</taxon>
        <taxon>Pseudomonadati</taxon>
        <taxon>Pseudomonadota</taxon>
        <taxon>Alphaproteobacteria</taxon>
        <taxon>Hyphomicrobiales</taxon>
        <taxon>Aurantimonadaceae</taxon>
        <taxon>Jiella</taxon>
    </lineage>
</organism>
<dbReference type="Proteomes" id="UP000664288">
    <property type="component" value="Unassembled WGS sequence"/>
</dbReference>
<feature type="domain" description="Ribbon-helix-helix protein CopG" evidence="1">
    <location>
        <begin position="34"/>
        <end position="71"/>
    </location>
</feature>
<protein>
    <submittedName>
        <fullName evidence="2">CopG family transcriptional regulator</fullName>
    </submittedName>
</protein>
<gene>
    <name evidence="2" type="ORF">J1C47_03105</name>
</gene>
<keyword evidence="3" id="KW-1185">Reference proteome</keyword>
<accession>A0ABS3IYY4</accession>
<name>A0ABS3IYY4_9HYPH</name>
<evidence type="ECO:0000313" key="3">
    <source>
        <dbReference type="Proteomes" id="UP000664288"/>
    </source>
</evidence>
<sequence length="71" mass="7798">MKAHDIDLVFDEGGSLDGIVDWSKGRRINQPATTVSIELSPRLIDAVDGEAERRGLSREDVIRALISDHLA</sequence>
<evidence type="ECO:0000259" key="1">
    <source>
        <dbReference type="Pfam" id="PF01402"/>
    </source>
</evidence>
<proteinExistence type="predicted"/>
<dbReference type="Pfam" id="PF01402">
    <property type="entry name" value="RHH_1"/>
    <property type="match status" value="1"/>
</dbReference>
<evidence type="ECO:0000313" key="2">
    <source>
        <dbReference type="EMBL" id="MBO0902615.1"/>
    </source>
</evidence>
<dbReference type="EMBL" id="JAFMPY010000003">
    <property type="protein sequence ID" value="MBO0902615.1"/>
    <property type="molecule type" value="Genomic_DNA"/>
</dbReference>
<comment type="caution">
    <text evidence="2">The sequence shown here is derived from an EMBL/GenBank/DDBJ whole genome shotgun (WGS) entry which is preliminary data.</text>
</comment>
<reference evidence="2 3" key="1">
    <citation type="submission" date="2021-03" db="EMBL/GenBank/DDBJ databases">
        <title>Whole genome sequence of Jiella sp. MQZ13P-4.</title>
        <authorList>
            <person name="Tuo L."/>
        </authorList>
    </citation>
    <scope>NUCLEOTIDE SEQUENCE [LARGE SCALE GENOMIC DNA]</scope>
    <source>
        <strain evidence="2 3">MQZ13P-4</strain>
    </source>
</reference>